<sequence length="411" mass="48869">MKINPPRIDKYTFNDRADKTIYLGIETNIVCADDRTENFEGFYRATIDKIINDMSATLYLGKIIFKKNKNGNLVPEYIPSKISETSFEGLNTFWLNEVNPNPMTRPVEPITELPDPQSYWIPKPIDPEGYKYLKNYYFRSPKNIVLTKEQIISYFTELHKLNSTFIKDYIDSINKDLGISSTYVNNNVYMTSVGIDIKGYSPSKEQQFIAIEYASKNPKYKSKIAYFDELFYIYLVWSLREFLIPYDSGILQEENNLLFNIGAYRKYLEKKYYDTIYAYMPNPYFKEYGDEYLMLMYYPNIAPTKYAVGYIEGYEGFIDYYGVNFINDRFRERYNNILNNIKEYKGFEQHSPNYNLTTQTYLPSPLGKYYFELKDNKNTFVEFYPRIYPSKDNPPKGWTKEMMKKLELKFE</sequence>
<protein>
    <submittedName>
        <fullName evidence="1">Uncharacterized protein</fullName>
    </submittedName>
</protein>
<dbReference type="EMBL" id="NXLQ01000024">
    <property type="protein sequence ID" value="RDU63467.1"/>
    <property type="molecule type" value="Genomic_DNA"/>
</dbReference>
<dbReference type="RefSeq" id="WP_115543597.1">
    <property type="nucleotide sequence ID" value="NZ_NXLQ01000024.1"/>
</dbReference>
<gene>
    <name evidence="1" type="ORF">CQA53_08600</name>
</gene>
<dbReference type="Proteomes" id="UP000256379">
    <property type="component" value="Unassembled WGS sequence"/>
</dbReference>
<keyword evidence="2" id="KW-1185">Reference proteome</keyword>
<accession>A0A3D8IE41</accession>
<comment type="caution">
    <text evidence="1">The sequence shown here is derived from an EMBL/GenBank/DDBJ whole genome shotgun (WGS) entry which is preliminary data.</text>
</comment>
<evidence type="ECO:0000313" key="2">
    <source>
        <dbReference type="Proteomes" id="UP000256379"/>
    </source>
</evidence>
<name>A0A3D8IE41_9HELI</name>
<proteinExistence type="predicted"/>
<organism evidence="1 2">
    <name type="scientific">Helicobacter didelphidarum</name>
    <dbReference type="NCBI Taxonomy" id="2040648"/>
    <lineage>
        <taxon>Bacteria</taxon>
        <taxon>Pseudomonadati</taxon>
        <taxon>Campylobacterota</taxon>
        <taxon>Epsilonproteobacteria</taxon>
        <taxon>Campylobacterales</taxon>
        <taxon>Helicobacteraceae</taxon>
        <taxon>Helicobacter</taxon>
    </lineage>
</organism>
<evidence type="ECO:0000313" key="1">
    <source>
        <dbReference type="EMBL" id="RDU63467.1"/>
    </source>
</evidence>
<dbReference type="OrthoDB" id="5353659at2"/>
<reference evidence="1 2" key="1">
    <citation type="submission" date="2018-04" db="EMBL/GenBank/DDBJ databases">
        <title>Novel Campyloabacter and Helicobacter Species and Strains.</title>
        <authorList>
            <person name="Mannion A.J."/>
            <person name="Shen Z."/>
            <person name="Fox J.G."/>
        </authorList>
    </citation>
    <scope>NUCLEOTIDE SEQUENCE [LARGE SCALE GENOMIC DNA]</scope>
    <source>
        <strain evidence="1 2">MIT 17-337</strain>
    </source>
</reference>
<dbReference type="AlphaFoldDB" id="A0A3D8IE41"/>